<protein>
    <submittedName>
        <fullName evidence="1">Unannotated protein</fullName>
    </submittedName>
</protein>
<sequence>MDPSVAPFLTVIGGTGSDSMVKRCAAPAETAMPAESPVVSNPDDAVRRTLVVEFESAMLTPVSDRSDAVNVATPLTAFLVRVLDPLTRVPESPVFTTIDTDAEEFATLFPAES</sequence>
<organism evidence="1">
    <name type="scientific">freshwater metagenome</name>
    <dbReference type="NCBI Taxonomy" id="449393"/>
    <lineage>
        <taxon>unclassified sequences</taxon>
        <taxon>metagenomes</taxon>
        <taxon>ecological metagenomes</taxon>
    </lineage>
</organism>
<accession>A0A6J5ZPR0</accession>
<evidence type="ECO:0000313" key="1">
    <source>
        <dbReference type="EMBL" id="CAB4342817.1"/>
    </source>
</evidence>
<dbReference type="AlphaFoldDB" id="A0A6J5ZPR0"/>
<name>A0A6J5ZPR0_9ZZZZ</name>
<proteinExistence type="predicted"/>
<reference evidence="1" key="1">
    <citation type="submission" date="2020-05" db="EMBL/GenBank/DDBJ databases">
        <authorList>
            <person name="Chiriac C."/>
            <person name="Salcher M."/>
            <person name="Ghai R."/>
            <person name="Kavagutti S V."/>
        </authorList>
    </citation>
    <scope>NUCLEOTIDE SEQUENCE</scope>
</reference>
<dbReference type="EMBL" id="CAESAJ010000147">
    <property type="protein sequence ID" value="CAB4342817.1"/>
    <property type="molecule type" value="Genomic_DNA"/>
</dbReference>
<gene>
    <name evidence="1" type="ORF">UFOPK3770_01116</name>
</gene>